<proteinExistence type="predicted"/>
<feature type="region of interest" description="Disordered" evidence="1">
    <location>
        <begin position="420"/>
        <end position="477"/>
    </location>
</feature>
<organism evidence="3 4">
    <name type="scientific">Entomortierella parvispora</name>
    <dbReference type="NCBI Taxonomy" id="205924"/>
    <lineage>
        <taxon>Eukaryota</taxon>
        <taxon>Fungi</taxon>
        <taxon>Fungi incertae sedis</taxon>
        <taxon>Mucoromycota</taxon>
        <taxon>Mortierellomycotina</taxon>
        <taxon>Mortierellomycetes</taxon>
        <taxon>Mortierellales</taxon>
        <taxon>Mortierellaceae</taxon>
        <taxon>Entomortierella</taxon>
    </lineage>
</organism>
<accession>A0A9P3HL57</accession>
<dbReference type="Proteomes" id="UP000827284">
    <property type="component" value="Unassembled WGS sequence"/>
</dbReference>
<evidence type="ECO:0000256" key="2">
    <source>
        <dbReference type="SAM" id="Phobius"/>
    </source>
</evidence>
<feature type="compositionally biased region" description="Polar residues" evidence="1">
    <location>
        <begin position="573"/>
        <end position="589"/>
    </location>
</feature>
<sequence>MSNPIASATFRDNVLFIQYSTSSSYLGNLFAINTAPSRKQPFMTALPQGSSNAPPTASSDPGSMYYSLQDIPYPPQDLSSSPVGVSMVSTATMTPGIGAVYELLIAFNLPPTSVPQPPLMLQLLPLNNNHGTGLEPSGRQWDLISRNSNPTLSVNGTNRVWLASGINSNSANPGPEGSAMYKMIQNPTSFTLQMVDVSQGDSSGNILIRPSWNVFITSLAASIDPRMIRLPDSGLYDVALVGKCANTPSTCLVFMSGKTQIPVTTSTPYDQMACFTAANGAIVMVTDSGTNTLGYINGTASEETWTPHMNPAQGSSPGQVLACAASGTTVYAVTTGSKLTPSLWSMDISSNSSWTWSPRSLRQSPLDNGSPGDGSGGPQQDPSPKHSSTALRVGIIVAVVVVVAVFVYLCYTRRSKNRAKDPFRGMTTADTLPRSGPASPSHSQGPGAIPMQPLAYQQNPYSSPPPQPQPVVVTPSRSGSWTAESAAAVASAAMAYNAQTSYNNMTPATSAPYSSAGPSYSGPAAYSAPTQMPIIASSLSIAPFRPFIVPLGSPVMSENGGFSSRDTPDHGAGSNQPERQTATSESGSKQEFGAADSMATNSHDSDDGTPLVRSRPIPVSTTASTTLASIPSATTSIQQPPLTRSVRPMQEMMSPAMVNAQLILQQSQNPPHRQ</sequence>
<feature type="region of interest" description="Disordered" evidence="1">
    <location>
        <begin position="354"/>
        <end position="387"/>
    </location>
</feature>
<comment type="caution">
    <text evidence="3">The sequence shown here is derived from an EMBL/GenBank/DDBJ whole genome shotgun (WGS) entry which is preliminary data.</text>
</comment>
<name>A0A9P3HL57_9FUNG</name>
<keyword evidence="2" id="KW-1133">Transmembrane helix</keyword>
<dbReference type="OrthoDB" id="2338679at2759"/>
<reference evidence="3" key="1">
    <citation type="submission" date="2021-11" db="EMBL/GenBank/DDBJ databases">
        <authorList>
            <person name="Herlambang A."/>
            <person name="Guo Y."/>
            <person name="Takashima Y."/>
            <person name="Nishizawa T."/>
        </authorList>
    </citation>
    <scope>NUCLEOTIDE SEQUENCE</scope>
    <source>
        <strain evidence="3">E1425</strain>
    </source>
</reference>
<keyword evidence="2" id="KW-0812">Transmembrane</keyword>
<dbReference type="AlphaFoldDB" id="A0A9P3HL57"/>
<dbReference type="EMBL" id="BQFW01000015">
    <property type="protein sequence ID" value="GJJ78749.1"/>
    <property type="molecule type" value="Genomic_DNA"/>
</dbReference>
<evidence type="ECO:0000313" key="3">
    <source>
        <dbReference type="EMBL" id="GJJ78749.1"/>
    </source>
</evidence>
<keyword evidence="4" id="KW-1185">Reference proteome</keyword>
<evidence type="ECO:0000256" key="1">
    <source>
        <dbReference type="SAM" id="MobiDB-lite"/>
    </source>
</evidence>
<keyword evidence="2" id="KW-0472">Membrane</keyword>
<evidence type="ECO:0000313" key="4">
    <source>
        <dbReference type="Proteomes" id="UP000827284"/>
    </source>
</evidence>
<feature type="region of interest" description="Disordered" evidence="1">
    <location>
        <begin position="41"/>
        <end position="66"/>
    </location>
</feature>
<feature type="compositionally biased region" description="Polar residues" evidence="1">
    <location>
        <begin position="47"/>
        <end position="61"/>
    </location>
</feature>
<feature type="compositionally biased region" description="Polar residues" evidence="1">
    <location>
        <begin position="619"/>
        <end position="642"/>
    </location>
</feature>
<gene>
    <name evidence="3" type="ORF">EMPS_11108</name>
</gene>
<evidence type="ECO:0008006" key="5">
    <source>
        <dbReference type="Google" id="ProtNLM"/>
    </source>
</evidence>
<feature type="transmembrane region" description="Helical" evidence="2">
    <location>
        <begin position="390"/>
        <end position="411"/>
    </location>
</feature>
<feature type="region of interest" description="Disordered" evidence="1">
    <location>
        <begin position="558"/>
        <end position="643"/>
    </location>
</feature>
<reference evidence="3" key="2">
    <citation type="journal article" date="2022" name="Microbiol. Resour. Announc.">
        <title>Whole-Genome Sequence of Entomortierella parvispora E1425, a Mucoromycotan Fungus Associated with Burkholderiaceae-Related Endosymbiotic Bacteria.</title>
        <authorList>
            <person name="Herlambang A."/>
            <person name="Guo Y."/>
            <person name="Takashima Y."/>
            <person name="Narisawa K."/>
            <person name="Ohta H."/>
            <person name="Nishizawa T."/>
        </authorList>
    </citation>
    <scope>NUCLEOTIDE SEQUENCE</scope>
    <source>
        <strain evidence="3">E1425</strain>
    </source>
</reference>
<protein>
    <recommendedName>
        <fullName evidence="5">Transmembrane protein</fullName>
    </recommendedName>
</protein>